<organism evidence="1 2">
    <name type="scientific">Sphingomonas abietis</name>
    <dbReference type="NCBI Taxonomy" id="3012344"/>
    <lineage>
        <taxon>Bacteria</taxon>
        <taxon>Pseudomonadati</taxon>
        <taxon>Pseudomonadota</taxon>
        <taxon>Alphaproteobacteria</taxon>
        <taxon>Sphingomonadales</taxon>
        <taxon>Sphingomonadaceae</taxon>
        <taxon>Sphingomonas</taxon>
    </lineage>
</organism>
<dbReference type="RefSeq" id="WP_270078591.1">
    <property type="nucleotide sequence ID" value="NZ_CP115174.1"/>
</dbReference>
<reference evidence="1 2" key="1">
    <citation type="submission" date="2022-12" db="EMBL/GenBank/DDBJ databases">
        <title>Sphingomonas abieness sp. nov., an endophytic bacterium isolated from Abies koreana.</title>
        <authorList>
            <person name="Jiang L."/>
            <person name="Lee J."/>
        </authorList>
    </citation>
    <scope>NUCLEOTIDE SEQUENCE [LARGE SCALE GENOMIC DNA]</scope>
    <source>
        <strain evidence="2">PAMB 00755</strain>
    </source>
</reference>
<accession>A0ABY7NTS8</accession>
<name>A0ABY7NTS8_9SPHN</name>
<gene>
    <name evidence="1" type="ORF">PBT88_07585</name>
</gene>
<dbReference type="EMBL" id="CP115174">
    <property type="protein sequence ID" value="WBO23962.1"/>
    <property type="molecule type" value="Genomic_DNA"/>
</dbReference>
<protein>
    <recommendedName>
        <fullName evidence="3">Regulatory protein RecX</fullName>
    </recommendedName>
</protein>
<evidence type="ECO:0000313" key="1">
    <source>
        <dbReference type="EMBL" id="WBO23962.1"/>
    </source>
</evidence>
<evidence type="ECO:0000313" key="2">
    <source>
        <dbReference type="Proteomes" id="UP001210865"/>
    </source>
</evidence>
<dbReference type="Proteomes" id="UP001210865">
    <property type="component" value="Chromosome"/>
</dbReference>
<sequence>MSTRPPFRSWAEDYPHDSRAMPPVNLEAFRIRRLQRQKNARVQKDIAAGMMPERKAGRITRAIFDRQIGKREFDDAAARHARETNLIERARLHLQRRGYVVVRAGIVDGPANRWDVRGRDRWLTDDELLALAQRNGFTPPTTKGNDDA</sequence>
<keyword evidence="2" id="KW-1185">Reference proteome</keyword>
<evidence type="ECO:0008006" key="3">
    <source>
        <dbReference type="Google" id="ProtNLM"/>
    </source>
</evidence>
<proteinExistence type="predicted"/>